<dbReference type="RefSeq" id="WP_114626728.1">
    <property type="nucleotide sequence ID" value="NZ_QQNA01000274.1"/>
</dbReference>
<dbReference type="GO" id="GO:0016810">
    <property type="term" value="F:hydrolase activity, acting on carbon-nitrogen (but not peptide) bonds"/>
    <property type="evidence" value="ECO:0007669"/>
    <property type="project" value="InterPro"/>
</dbReference>
<feature type="region of interest" description="Disordered" evidence="1">
    <location>
        <begin position="1"/>
        <end position="38"/>
    </location>
</feature>
<evidence type="ECO:0000313" key="4">
    <source>
        <dbReference type="Proteomes" id="UP000253741"/>
    </source>
</evidence>
<reference evidence="3 4" key="1">
    <citation type="submission" date="2018-07" db="EMBL/GenBank/DDBJ databases">
        <title>Streptomyces species from bats.</title>
        <authorList>
            <person name="Dunlap C."/>
        </authorList>
    </citation>
    <scope>NUCLEOTIDE SEQUENCE [LARGE SCALE GENOMIC DNA]</scope>
    <source>
        <strain evidence="3 4">AC230</strain>
    </source>
</reference>
<dbReference type="PANTHER" id="PTHR10587:SF134">
    <property type="entry name" value="SECRETED PROTEIN"/>
    <property type="match status" value="1"/>
</dbReference>
<dbReference type="CDD" id="cd10917">
    <property type="entry name" value="CE4_NodB_like_6s_7s"/>
    <property type="match status" value="1"/>
</dbReference>
<gene>
    <name evidence="3" type="ORF">DVH02_28460</name>
</gene>
<comment type="caution">
    <text evidence="3">The sequence shown here is derived from an EMBL/GenBank/DDBJ whole genome shotgun (WGS) entry which is preliminary data.</text>
</comment>
<feature type="compositionally biased region" description="Basic and acidic residues" evidence="1">
    <location>
        <begin position="1"/>
        <end position="11"/>
    </location>
</feature>
<dbReference type="PROSITE" id="PS51677">
    <property type="entry name" value="NODB"/>
    <property type="match status" value="1"/>
</dbReference>
<dbReference type="PANTHER" id="PTHR10587">
    <property type="entry name" value="GLYCOSYL TRANSFERASE-RELATED"/>
    <property type="match status" value="1"/>
</dbReference>
<dbReference type="GO" id="GO:0005975">
    <property type="term" value="P:carbohydrate metabolic process"/>
    <property type="evidence" value="ECO:0007669"/>
    <property type="project" value="InterPro"/>
</dbReference>
<dbReference type="Gene3D" id="3.20.20.370">
    <property type="entry name" value="Glycoside hydrolase/deacetylase"/>
    <property type="match status" value="1"/>
</dbReference>
<dbReference type="InterPro" id="IPR011330">
    <property type="entry name" value="Glyco_hydro/deAcase_b/a-brl"/>
</dbReference>
<dbReference type="Pfam" id="PF01522">
    <property type="entry name" value="Polysacc_deac_1"/>
    <property type="match status" value="1"/>
</dbReference>
<organism evidence="3 4">
    <name type="scientific">Streptomyces corynorhini</name>
    <dbReference type="NCBI Taxonomy" id="2282652"/>
    <lineage>
        <taxon>Bacteria</taxon>
        <taxon>Bacillati</taxon>
        <taxon>Actinomycetota</taxon>
        <taxon>Actinomycetes</taxon>
        <taxon>Kitasatosporales</taxon>
        <taxon>Streptomycetaceae</taxon>
        <taxon>Streptomyces</taxon>
    </lineage>
</organism>
<evidence type="ECO:0000259" key="2">
    <source>
        <dbReference type="PROSITE" id="PS51677"/>
    </source>
</evidence>
<dbReference type="Proteomes" id="UP000253741">
    <property type="component" value="Unassembled WGS sequence"/>
</dbReference>
<keyword evidence="4" id="KW-1185">Reference proteome</keyword>
<sequence>MQLVRQNEEMASKGARGTEVPAASRERAGRPARRRRGRGRAVLAVLLVAAVGSGCATTESGEPAASGKPAGSADAGQGHGQRQGRDQGHPAAGAPNGQHGQHGKGEAGALSSNAEAVRAAQAARAVVAKKWGLAKTPLPTPAPPAVKPKITNREGFEIANEEEGENLPPVFTTVPVKDRVVFLTMDDGMEKDPELLRMMTELKIPYTAFLSDYVINDNYGYFKQMQDRGVTLQNHTLNHKYLPGLSYEGQRREICDQQDKLEKRYGKRPTLFRPPYGNYNGDTVRAAKTCGVKGLPLWTAEAYPDRMEWREWDKDLHPGDIILTHFRGRDDWNATMPDLIRAAMKRITDKGYAVARLEDYV</sequence>
<dbReference type="AlphaFoldDB" id="A0A370B532"/>
<dbReference type="OrthoDB" id="3373088at2"/>
<dbReference type="InterPro" id="IPR002509">
    <property type="entry name" value="NODB_dom"/>
</dbReference>
<feature type="domain" description="NodB homology" evidence="2">
    <location>
        <begin position="179"/>
        <end position="361"/>
    </location>
</feature>
<proteinExistence type="predicted"/>
<evidence type="ECO:0000256" key="1">
    <source>
        <dbReference type="SAM" id="MobiDB-lite"/>
    </source>
</evidence>
<dbReference type="EMBL" id="QQNA01000274">
    <property type="protein sequence ID" value="RDG34856.1"/>
    <property type="molecule type" value="Genomic_DNA"/>
</dbReference>
<dbReference type="SUPFAM" id="SSF88713">
    <property type="entry name" value="Glycoside hydrolase/deacetylase"/>
    <property type="match status" value="1"/>
</dbReference>
<dbReference type="InterPro" id="IPR050248">
    <property type="entry name" value="Polysacc_deacetylase_ArnD"/>
</dbReference>
<evidence type="ECO:0000313" key="3">
    <source>
        <dbReference type="EMBL" id="RDG34856.1"/>
    </source>
</evidence>
<feature type="region of interest" description="Disordered" evidence="1">
    <location>
        <begin position="56"/>
        <end position="113"/>
    </location>
</feature>
<name>A0A370B532_9ACTN</name>
<protein>
    <submittedName>
        <fullName evidence="3">Polysaccharide deacetylase family protein</fullName>
    </submittedName>
</protein>
<accession>A0A370B532</accession>